<keyword evidence="10" id="KW-1185">Reference proteome</keyword>
<name>A0ABW5XMM1_9SPHI</name>
<evidence type="ECO:0000256" key="3">
    <source>
        <dbReference type="ARBA" id="ARBA00022452"/>
    </source>
</evidence>
<evidence type="ECO:0000256" key="2">
    <source>
        <dbReference type="ARBA" id="ARBA00022448"/>
    </source>
</evidence>
<feature type="signal peptide" evidence="8">
    <location>
        <begin position="1"/>
        <end position="23"/>
    </location>
</feature>
<dbReference type="InterPro" id="IPR039426">
    <property type="entry name" value="TonB-dep_rcpt-like"/>
</dbReference>
<keyword evidence="3" id="KW-1134">Transmembrane beta strand</keyword>
<dbReference type="Gene3D" id="2.40.170.20">
    <property type="entry name" value="TonB-dependent receptor, beta-barrel domain"/>
    <property type="match status" value="1"/>
</dbReference>
<gene>
    <name evidence="9" type="ORF">ACFSYC_05965</name>
</gene>
<dbReference type="RefSeq" id="WP_377124546.1">
    <property type="nucleotide sequence ID" value="NZ_JBHUON010000005.1"/>
</dbReference>
<feature type="chain" id="PRO_5045065167" description="TonB dependent receptor" evidence="8">
    <location>
        <begin position="24"/>
        <end position="619"/>
    </location>
</feature>
<evidence type="ECO:0008006" key="11">
    <source>
        <dbReference type="Google" id="ProtNLM"/>
    </source>
</evidence>
<organism evidence="9 10">
    <name type="scientific">Mucilaginibacter antarcticus</name>
    <dbReference type="NCBI Taxonomy" id="1855725"/>
    <lineage>
        <taxon>Bacteria</taxon>
        <taxon>Pseudomonadati</taxon>
        <taxon>Bacteroidota</taxon>
        <taxon>Sphingobacteriia</taxon>
        <taxon>Sphingobacteriales</taxon>
        <taxon>Sphingobacteriaceae</taxon>
        <taxon>Mucilaginibacter</taxon>
    </lineage>
</organism>
<dbReference type="EMBL" id="JBHUON010000005">
    <property type="protein sequence ID" value="MFD2864229.1"/>
    <property type="molecule type" value="Genomic_DNA"/>
</dbReference>
<keyword evidence="6" id="KW-0472">Membrane</keyword>
<protein>
    <recommendedName>
        <fullName evidence="11">TonB dependent receptor</fullName>
    </recommendedName>
</protein>
<proteinExistence type="predicted"/>
<evidence type="ECO:0000256" key="7">
    <source>
        <dbReference type="ARBA" id="ARBA00023237"/>
    </source>
</evidence>
<keyword evidence="2" id="KW-0813">Transport</keyword>
<sequence>MKLKYTYTLFTLIMVLYFVPVNAQKKTTTKKTTVKPAAKAPAKPAITPAKKATEAKTLGEAAAKVNATDTTKKGGTGGTNQATQGGSLAEEIIITTAYKPLLADAVKIRRNPDLEDKTPYKAPLIYAPVDKRLEQNSEIKQLDAMQLPVTADSIPYNNIVRAGLGNLKTTFVEGYFGNGKDEALQVSGWVRHLAQSGSLEQQKSNREELGVFGKSIGAEQTLSGSLSYTNNGYYFYGTPVFPKPAFLDRAHQSFNTLQGEGELVKNYKDVENDFTYALKLKGYLFGDRFKARENNVVVSGFINKTINEFYTGLGVSLDLSSQKDSLYSFSNNVVRLNPYIKFQGENYKIDAGVNIVNEFGFAGRFNILPAAKAEYQIIPKYVRLFVEAKGDVNKSSLRDFYGINPFLGKNLRIKNSVDRLDVSAGLKGTLAPGLGFKADVFRNIVKDMPLMVSNFNFAAGQNRFGIIYDNGDATVTGINAELDYKLAEDFNIFGRAEFKDYKMASEAKAWNLPSLRLTAGTSITINEKLKINGTLVFRGSTTDKQNDALFTATYKTAPPAPITSQIGSFADLSGGVEYKINKQFSVFGRVNNLLNGTNQTWLYYPDYGFNIFGGASYSF</sequence>
<evidence type="ECO:0000313" key="9">
    <source>
        <dbReference type="EMBL" id="MFD2864229.1"/>
    </source>
</evidence>
<dbReference type="SUPFAM" id="SSF56935">
    <property type="entry name" value="Porins"/>
    <property type="match status" value="1"/>
</dbReference>
<keyword evidence="5 8" id="KW-0732">Signal</keyword>
<evidence type="ECO:0000313" key="10">
    <source>
        <dbReference type="Proteomes" id="UP001597601"/>
    </source>
</evidence>
<keyword evidence="4" id="KW-0812">Transmembrane</keyword>
<dbReference type="InterPro" id="IPR036942">
    <property type="entry name" value="Beta-barrel_TonB_sf"/>
</dbReference>
<evidence type="ECO:0000256" key="1">
    <source>
        <dbReference type="ARBA" id="ARBA00004571"/>
    </source>
</evidence>
<accession>A0ABW5XMM1</accession>
<evidence type="ECO:0000256" key="4">
    <source>
        <dbReference type="ARBA" id="ARBA00022692"/>
    </source>
</evidence>
<evidence type="ECO:0000256" key="6">
    <source>
        <dbReference type="ARBA" id="ARBA00023136"/>
    </source>
</evidence>
<evidence type="ECO:0000256" key="8">
    <source>
        <dbReference type="SAM" id="SignalP"/>
    </source>
</evidence>
<reference evidence="10" key="1">
    <citation type="journal article" date="2019" name="Int. J. Syst. Evol. Microbiol.">
        <title>The Global Catalogue of Microorganisms (GCM) 10K type strain sequencing project: providing services to taxonomists for standard genome sequencing and annotation.</title>
        <authorList>
            <consortium name="The Broad Institute Genomics Platform"/>
            <consortium name="The Broad Institute Genome Sequencing Center for Infectious Disease"/>
            <person name="Wu L."/>
            <person name="Ma J."/>
        </authorList>
    </citation>
    <scope>NUCLEOTIDE SEQUENCE [LARGE SCALE GENOMIC DNA]</scope>
    <source>
        <strain evidence="10">KCTC 52232</strain>
    </source>
</reference>
<dbReference type="PANTHER" id="PTHR30069:SF29">
    <property type="entry name" value="HEMOGLOBIN AND HEMOGLOBIN-HAPTOGLOBIN-BINDING PROTEIN 1-RELATED"/>
    <property type="match status" value="1"/>
</dbReference>
<comment type="caution">
    <text evidence="9">The sequence shown here is derived from an EMBL/GenBank/DDBJ whole genome shotgun (WGS) entry which is preliminary data.</text>
</comment>
<comment type="subcellular location">
    <subcellularLocation>
        <location evidence="1">Cell outer membrane</location>
        <topology evidence="1">Multi-pass membrane protein</topology>
    </subcellularLocation>
</comment>
<evidence type="ECO:0000256" key="5">
    <source>
        <dbReference type="ARBA" id="ARBA00022729"/>
    </source>
</evidence>
<dbReference type="PANTHER" id="PTHR30069">
    <property type="entry name" value="TONB-DEPENDENT OUTER MEMBRANE RECEPTOR"/>
    <property type="match status" value="1"/>
</dbReference>
<dbReference type="Proteomes" id="UP001597601">
    <property type="component" value="Unassembled WGS sequence"/>
</dbReference>
<keyword evidence="7" id="KW-0998">Cell outer membrane</keyword>